<dbReference type="Pfam" id="PF00149">
    <property type="entry name" value="Metallophos"/>
    <property type="match status" value="1"/>
</dbReference>
<sequence>MEITERPPNDLRHLSGPFDVVGDVHGCRVELVHLLRELGYAVTSDGAVHPDGRTAVFVGDLVDRGPDTPGVLRLVMGMVRAGTALCVRGNHDDKLARALRGRDVTVVHGLEKSLAQLAREPAGFRAEVLEFLDALVPHYVLDGGALVVAHAGLPERYHGVESSRARALAVWGQSTGEVDARGFPVRHPWFEEYSGAATVLYGHTPVEEPVWVNGTLCLDTGCAFGGSLTAVRWPERELVSVPARRVWYPR</sequence>
<dbReference type="InterPro" id="IPR050126">
    <property type="entry name" value="Ap4A_hydrolase"/>
</dbReference>
<dbReference type="Gene3D" id="3.60.21.10">
    <property type="match status" value="1"/>
</dbReference>
<dbReference type="PANTHER" id="PTHR42850">
    <property type="entry name" value="METALLOPHOSPHOESTERASE"/>
    <property type="match status" value="1"/>
</dbReference>
<keyword evidence="3" id="KW-1185">Reference proteome</keyword>
<evidence type="ECO:0000313" key="2">
    <source>
        <dbReference type="EMBL" id="RKT70725.1"/>
    </source>
</evidence>
<gene>
    <name evidence="2" type="ORF">DFJ66_3995</name>
</gene>
<name>A0A495XC77_9PSEU</name>
<comment type="caution">
    <text evidence="2">The sequence shown here is derived from an EMBL/GenBank/DDBJ whole genome shotgun (WGS) entry which is preliminary data.</text>
</comment>
<dbReference type="PANTHER" id="PTHR42850:SF7">
    <property type="entry name" value="BIS(5'-NUCLEOSYL)-TETRAPHOSPHATASE PRPE [ASYMMETRICAL]"/>
    <property type="match status" value="1"/>
</dbReference>
<proteinExistence type="predicted"/>
<evidence type="ECO:0000259" key="1">
    <source>
        <dbReference type="Pfam" id="PF00149"/>
    </source>
</evidence>
<dbReference type="SUPFAM" id="SSF56300">
    <property type="entry name" value="Metallo-dependent phosphatases"/>
    <property type="match status" value="1"/>
</dbReference>
<dbReference type="InterPro" id="IPR041780">
    <property type="entry name" value="MPP_PrpE-like"/>
</dbReference>
<dbReference type="InterPro" id="IPR004843">
    <property type="entry name" value="Calcineurin-like_PHP"/>
</dbReference>
<reference evidence="2 3" key="1">
    <citation type="submission" date="2018-10" db="EMBL/GenBank/DDBJ databases">
        <title>Sequencing the genomes of 1000 actinobacteria strains.</title>
        <authorList>
            <person name="Klenk H.-P."/>
        </authorList>
    </citation>
    <scope>NUCLEOTIDE SEQUENCE [LARGE SCALE GENOMIC DNA]</scope>
    <source>
        <strain evidence="2 3">DSM 43911</strain>
    </source>
</reference>
<dbReference type="GO" id="GO:0005737">
    <property type="term" value="C:cytoplasm"/>
    <property type="evidence" value="ECO:0007669"/>
    <property type="project" value="TreeGrafter"/>
</dbReference>
<dbReference type="Proteomes" id="UP000272729">
    <property type="component" value="Unassembled WGS sequence"/>
</dbReference>
<dbReference type="AlphaFoldDB" id="A0A495XC77"/>
<accession>A0A495XC77</accession>
<feature type="domain" description="Calcineurin-like phosphoesterase" evidence="1">
    <location>
        <begin position="17"/>
        <end position="206"/>
    </location>
</feature>
<dbReference type="InterPro" id="IPR029052">
    <property type="entry name" value="Metallo-depent_PP-like"/>
</dbReference>
<dbReference type="EMBL" id="RBXR01000001">
    <property type="protein sequence ID" value="RKT70725.1"/>
    <property type="molecule type" value="Genomic_DNA"/>
</dbReference>
<dbReference type="CDD" id="cd07423">
    <property type="entry name" value="MPP_Prp_like"/>
    <property type="match status" value="1"/>
</dbReference>
<protein>
    <submittedName>
        <fullName evidence="2">Calcineurin-like phosphoesterase family protein</fullName>
    </submittedName>
</protein>
<evidence type="ECO:0000313" key="3">
    <source>
        <dbReference type="Proteomes" id="UP000272729"/>
    </source>
</evidence>
<organism evidence="2 3">
    <name type="scientific">Saccharothrix variisporea</name>
    <dbReference type="NCBI Taxonomy" id="543527"/>
    <lineage>
        <taxon>Bacteria</taxon>
        <taxon>Bacillati</taxon>
        <taxon>Actinomycetota</taxon>
        <taxon>Actinomycetes</taxon>
        <taxon>Pseudonocardiales</taxon>
        <taxon>Pseudonocardiaceae</taxon>
        <taxon>Saccharothrix</taxon>
    </lineage>
</organism>
<dbReference type="GO" id="GO:0016791">
    <property type="term" value="F:phosphatase activity"/>
    <property type="evidence" value="ECO:0007669"/>
    <property type="project" value="TreeGrafter"/>
</dbReference>